<dbReference type="GO" id="GO:0003700">
    <property type="term" value="F:DNA-binding transcription factor activity"/>
    <property type="evidence" value="ECO:0007669"/>
    <property type="project" value="InterPro"/>
</dbReference>
<evidence type="ECO:0000313" key="10">
    <source>
        <dbReference type="Proteomes" id="UP001293254"/>
    </source>
</evidence>
<gene>
    <name evidence="9" type="ORF">Salat_2913800</name>
</gene>
<feature type="region of interest" description="Disordered" evidence="7">
    <location>
        <begin position="32"/>
        <end position="58"/>
    </location>
</feature>
<dbReference type="InterPro" id="IPR003035">
    <property type="entry name" value="RWP-RK_dom"/>
</dbReference>
<dbReference type="PROSITE" id="PS51519">
    <property type="entry name" value="RWP_RK"/>
    <property type="match status" value="1"/>
</dbReference>
<dbReference type="InterPro" id="IPR044607">
    <property type="entry name" value="RKD-like"/>
</dbReference>
<dbReference type="EMBL" id="JACGWO010000013">
    <property type="protein sequence ID" value="KAK4412667.1"/>
    <property type="molecule type" value="Genomic_DNA"/>
</dbReference>
<evidence type="ECO:0000259" key="8">
    <source>
        <dbReference type="PROSITE" id="PS51519"/>
    </source>
</evidence>
<evidence type="ECO:0000256" key="5">
    <source>
        <dbReference type="ARBA" id="ARBA00023163"/>
    </source>
</evidence>
<keyword evidence="2" id="KW-0805">Transcription regulation</keyword>
<feature type="domain" description="RWP-RK" evidence="8">
    <location>
        <begin position="419"/>
        <end position="499"/>
    </location>
</feature>
<evidence type="ECO:0000256" key="3">
    <source>
        <dbReference type="ARBA" id="ARBA00023054"/>
    </source>
</evidence>
<dbReference type="Pfam" id="PF02042">
    <property type="entry name" value="RWP-RK"/>
    <property type="match status" value="1"/>
</dbReference>
<keyword evidence="6" id="KW-0539">Nucleus</keyword>
<keyword evidence="5" id="KW-0804">Transcription</keyword>
<evidence type="ECO:0000256" key="7">
    <source>
        <dbReference type="SAM" id="MobiDB-lite"/>
    </source>
</evidence>
<dbReference type="PANTHER" id="PTHR46373:SF5">
    <property type="entry name" value="RWP-RK DOMAIN PROTEIN"/>
    <property type="match status" value="1"/>
</dbReference>
<evidence type="ECO:0000256" key="6">
    <source>
        <dbReference type="ARBA" id="ARBA00023242"/>
    </source>
</evidence>
<protein>
    <recommendedName>
        <fullName evidence="8">RWP-RK domain-containing protein</fullName>
    </recommendedName>
</protein>
<dbReference type="AlphaFoldDB" id="A0AAE2C888"/>
<proteinExistence type="predicted"/>
<name>A0AAE2C888_9LAMI</name>
<dbReference type="GO" id="GO:0003677">
    <property type="term" value="F:DNA binding"/>
    <property type="evidence" value="ECO:0007669"/>
    <property type="project" value="UniProtKB-KW"/>
</dbReference>
<dbReference type="PANTHER" id="PTHR46373">
    <property type="entry name" value="PROTEIN RKD4"/>
    <property type="match status" value="1"/>
</dbReference>
<evidence type="ECO:0000256" key="2">
    <source>
        <dbReference type="ARBA" id="ARBA00023015"/>
    </source>
</evidence>
<keyword evidence="4" id="KW-0238">DNA-binding</keyword>
<accession>A0AAE2C888</accession>
<evidence type="ECO:0000256" key="4">
    <source>
        <dbReference type="ARBA" id="ARBA00023125"/>
    </source>
</evidence>
<comment type="caution">
    <text evidence="9">The sequence shown here is derived from an EMBL/GenBank/DDBJ whole genome shotgun (WGS) entry which is preliminary data.</text>
</comment>
<reference evidence="9" key="2">
    <citation type="journal article" date="2024" name="Plant">
        <title>Genomic evolution and insights into agronomic trait innovations of Sesamum species.</title>
        <authorList>
            <person name="Miao H."/>
            <person name="Wang L."/>
            <person name="Qu L."/>
            <person name="Liu H."/>
            <person name="Sun Y."/>
            <person name="Le M."/>
            <person name="Wang Q."/>
            <person name="Wei S."/>
            <person name="Zheng Y."/>
            <person name="Lin W."/>
            <person name="Duan Y."/>
            <person name="Cao H."/>
            <person name="Xiong S."/>
            <person name="Wang X."/>
            <person name="Wei L."/>
            <person name="Li C."/>
            <person name="Ma Q."/>
            <person name="Ju M."/>
            <person name="Zhao R."/>
            <person name="Li G."/>
            <person name="Mu C."/>
            <person name="Tian Q."/>
            <person name="Mei H."/>
            <person name="Zhang T."/>
            <person name="Gao T."/>
            <person name="Zhang H."/>
        </authorList>
    </citation>
    <scope>NUCLEOTIDE SEQUENCE</scope>
    <source>
        <strain evidence="9">3651</strain>
    </source>
</reference>
<organism evidence="9 10">
    <name type="scientific">Sesamum alatum</name>
    <dbReference type="NCBI Taxonomy" id="300844"/>
    <lineage>
        <taxon>Eukaryota</taxon>
        <taxon>Viridiplantae</taxon>
        <taxon>Streptophyta</taxon>
        <taxon>Embryophyta</taxon>
        <taxon>Tracheophyta</taxon>
        <taxon>Spermatophyta</taxon>
        <taxon>Magnoliopsida</taxon>
        <taxon>eudicotyledons</taxon>
        <taxon>Gunneridae</taxon>
        <taxon>Pentapetalae</taxon>
        <taxon>asterids</taxon>
        <taxon>lamiids</taxon>
        <taxon>Lamiales</taxon>
        <taxon>Pedaliaceae</taxon>
        <taxon>Sesamum</taxon>
    </lineage>
</organism>
<keyword evidence="3" id="KW-0175">Coiled coil</keyword>
<evidence type="ECO:0000256" key="1">
    <source>
        <dbReference type="ARBA" id="ARBA00004049"/>
    </source>
</evidence>
<evidence type="ECO:0000313" key="9">
    <source>
        <dbReference type="EMBL" id="KAK4412667.1"/>
    </source>
</evidence>
<sequence>MPCIVHGNLKRSHRDEAAGRYAVGDRNVKKGEVWRRKGSHTGGSHGHGDHGLEGGPESLDPDACGTIPSEFNFPEFMQLVGRVLYTGDRDSLQAIQLLKERWEAKYGLGNEAAGWGPEPDEGSAAKQIVLAPAPAPRGFASFLDPGKFRNKDEMETKVTTAALGPDQASPPPPAAETAPEKLLIYRLMADQNANVPHIMDAISSAEQLLMFGDENQDDDPLLHSFVNEMAQGQGLADNVLGHYGTSHDLTGIPLQENTYSNDFPQNSAFGNPIRIPIWPVPPSPHTCTCCQSLRQFFHLNGNHVLKLDVHGRLGLISHAVLERYNTDISSQTDHEYHMFDFCKESISSVKQFLVQYCDERKREGYVMLQDPLSHFYNALCIGLDSDGSADADIFLPQTSRGKGKMNQPEEEGNEVRLSKSYISSQRERTGKMKLRDLVGYFHLPLSKASKKMNICPSAIKGICRKEGLLRWPYRKIKCIEGKIAKKKQSLNSNDAGDRARALAEIQELQRKLANIYDALIYLNLGLKLLFMSPKGRRETQQKNGMIVWRLPRDIIEGIAEDSADDVFISAKTRSELSAQLGKINQADECVGLKKGFTLRAVSDERHVAVVADMTFEECLNSKAIRLRCIQEVSLKLFPEPGEEQQLSVLASGIYLSKQTETDTCLWSRGYKGSSCLLPSIVDSEGLIHCCDDADTKQALFAETETTDSIQLHIMSWPNLKVAASPLSGAAARRPPNCC</sequence>
<comment type="function">
    <text evidence="1">Putative transcription factor.</text>
</comment>
<keyword evidence="10" id="KW-1185">Reference proteome</keyword>
<dbReference type="Proteomes" id="UP001293254">
    <property type="component" value="Unassembled WGS sequence"/>
</dbReference>
<reference evidence="9" key="1">
    <citation type="submission" date="2020-06" db="EMBL/GenBank/DDBJ databases">
        <authorList>
            <person name="Li T."/>
            <person name="Hu X."/>
            <person name="Zhang T."/>
            <person name="Song X."/>
            <person name="Zhang H."/>
            <person name="Dai N."/>
            <person name="Sheng W."/>
            <person name="Hou X."/>
            <person name="Wei L."/>
        </authorList>
    </citation>
    <scope>NUCLEOTIDE SEQUENCE</scope>
    <source>
        <strain evidence="9">3651</strain>
        <tissue evidence="9">Leaf</tissue>
    </source>
</reference>